<reference evidence="3" key="1">
    <citation type="submission" date="2022-02" db="EMBL/GenBank/DDBJ databases">
        <authorList>
            <person name="Giguere J D."/>
        </authorList>
    </citation>
    <scope>NUCLEOTIDE SEQUENCE</scope>
    <source>
        <strain evidence="3">CCAP 1055/1</strain>
    </source>
</reference>
<dbReference type="PANTHER" id="PTHR43092:SF2">
    <property type="entry name" value="HERCYNYLCYSTEINE SULFOXIDE LYASE"/>
    <property type="match status" value="1"/>
</dbReference>
<evidence type="ECO:0000313" key="3">
    <source>
        <dbReference type="EMBL" id="CAG9280324.1"/>
    </source>
</evidence>
<organism evidence="3">
    <name type="scientific">Phaeodactylum tricornutum</name>
    <name type="common">Diatom</name>
    <dbReference type="NCBI Taxonomy" id="2850"/>
    <lineage>
        <taxon>Eukaryota</taxon>
        <taxon>Sar</taxon>
        <taxon>Stramenopiles</taxon>
        <taxon>Ochrophyta</taxon>
        <taxon>Bacillariophyta</taxon>
        <taxon>Bacillariophyceae</taxon>
        <taxon>Bacillariophycidae</taxon>
        <taxon>Naviculales</taxon>
        <taxon>Phaeodactylaceae</taxon>
        <taxon>Phaeodactylum</taxon>
    </lineage>
</organism>
<proteinExistence type="predicted"/>
<dbReference type="InterPro" id="IPR015421">
    <property type="entry name" value="PyrdxlP-dep_Trfase_major"/>
</dbReference>
<dbReference type="InterPro" id="IPR015424">
    <property type="entry name" value="PyrdxlP-dep_Trfase"/>
</dbReference>
<dbReference type="Gene3D" id="3.90.1150.10">
    <property type="entry name" value="Aspartate Aminotransferase, domain 1"/>
    <property type="match status" value="1"/>
</dbReference>
<accession>A0A8J9X2Z1</accession>
<feature type="non-terminal residue" evidence="3">
    <location>
        <position position="485"/>
    </location>
</feature>
<feature type="domain" description="Aminotransferase class V" evidence="2">
    <location>
        <begin position="128"/>
        <end position="313"/>
    </location>
</feature>
<dbReference type="Gene3D" id="3.40.640.10">
    <property type="entry name" value="Type I PLP-dependent aspartate aminotransferase-like (Major domain)"/>
    <property type="match status" value="1"/>
</dbReference>
<dbReference type="PANTHER" id="PTHR43092">
    <property type="entry name" value="L-CYSTEINE DESULFHYDRASE"/>
    <property type="match status" value="1"/>
</dbReference>
<keyword evidence="1" id="KW-0663">Pyridoxal phosphate</keyword>
<dbReference type="AlphaFoldDB" id="A0A8J9X2Z1"/>
<name>A0A8J9X2Z1_PHATR</name>
<dbReference type="EMBL" id="OU594954">
    <property type="protein sequence ID" value="CAG9280324.1"/>
    <property type="molecule type" value="Genomic_DNA"/>
</dbReference>
<dbReference type="SUPFAM" id="SSF53383">
    <property type="entry name" value="PLP-dependent transferases"/>
    <property type="match status" value="1"/>
</dbReference>
<evidence type="ECO:0000256" key="1">
    <source>
        <dbReference type="ARBA" id="ARBA00022898"/>
    </source>
</evidence>
<dbReference type="Proteomes" id="UP000836788">
    <property type="component" value="Chromosome 13"/>
</dbReference>
<dbReference type="Pfam" id="PF00266">
    <property type="entry name" value="Aminotran_5"/>
    <property type="match status" value="1"/>
</dbReference>
<dbReference type="InterPro" id="IPR015422">
    <property type="entry name" value="PyrdxlP-dep_Trfase_small"/>
</dbReference>
<dbReference type="InterPro" id="IPR000192">
    <property type="entry name" value="Aminotrans_V_dom"/>
</dbReference>
<evidence type="ECO:0000259" key="2">
    <source>
        <dbReference type="Pfam" id="PF00266"/>
    </source>
</evidence>
<protein>
    <recommendedName>
        <fullName evidence="2">Aminotransferase class V domain-containing protein</fullName>
    </recommendedName>
</protein>
<sequence length="485" mass="53965">MRVLQRVLSAPPAKALRRLLTTTTSAPSSSYQSIGSFHSENLGDLIARSEIEYRPPLLPFGESVTPSDDSDFLLDLDQWTFLNHGAFGAALTVGFDRAAQWRRYLEAQPLRYHDRDLLPHLAYSCRRLASFVNADPRNLALLPNVTSGFNSLLAGYVREVKDAAHIIVWDTSYGSVKKMAKLYGGNRVTEIPFQSRYLTQLADPLENPSVVFQTALDDHLLLNSKKWEGKQPLLVLDHTTSNTALTFPIEALAAHAKSIVPNLLVAVDGAHGLLAQNLDIAQIPSVDFYLSNGHKWLSAPRGVAFLHATGAFHDTILRQPAIVSHGIDEPDLLSRYVWDGCRDYAAALSLPSILEFWEEREPWMVRKNLKIQLRQGIKILATEWYGSDFGGEESWPGRVTLAEFDSPVLSPMALVQLPVPGKTSGDAKAVQDYLYKQHIEAPIKCVNERLYVRISCQMYNTSKDFHALAASIQTLSKLTVNAGYL</sequence>
<gene>
    <name evidence="3" type="ORF">PTTT1_LOCUS12929</name>
</gene>